<reference evidence="1" key="1">
    <citation type="journal article" date="2020" name="Stud. Mycol.">
        <title>101 Dothideomycetes genomes: a test case for predicting lifestyles and emergence of pathogens.</title>
        <authorList>
            <person name="Haridas S."/>
            <person name="Albert R."/>
            <person name="Binder M."/>
            <person name="Bloem J."/>
            <person name="Labutti K."/>
            <person name="Salamov A."/>
            <person name="Andreopoulos B."/>
            <person name="Baker S."/>
            <person name="Barry K."/>
            <person name="Bills G."/>
            <person name="Bluhm B."/>
            <person name="Cannon C."/>
            <person name="Castanera R."/>
            <person name="Culley D."/>
            <person name="Daum C."/>
            <person name="Ezra D."/>
            <person name="Gonzalez J."/>
            <person name="Henrissat B."/>
            <person name="Kuo A."/>
            <person name="Liang C."/>
            <person name="Lipzen A."/>
            <person name="Lutzoni F."/>
            <person name="Magnuson J."/>
            <person name="Mondo S."/>
            <person name="Nolan M."/>
            <person name="Ohm R."/>
            <person name="Pangilinan J."/>
            <person name="Park H.-J."/>
            <person name="Ramirez L."/>
            <person name="Alfaro M."/>
            <person name="Sun H."/>
            <person name="Tritt A."/>
            <person name="Yoshinaga Y."/>
            <person name="Zwiers L.-H."/>
            <person name="Turgeon B."/>
            <person name="Goodwin S."/>
            <person name="Spatafora J."/>
            <person name="Crous P."/>
            <person name="Grigoriev I."/>
        </authorList>
    </citation>
    <scope>NUCLEOTIDE SEQUENCE</scope>
    <source>
        <strain evidence="1">CBS 525.71</strain>
    </source>
</reference>
<keyword evidence="2" id="KW-1185">Reference proteome</keyword>
<comment type="caution">
    <text evidence="1">The sequence shown here is derived from an EMBL/GenBank/DDBJ whole genome shotgun (WGS) entry which is preliminary data.</text>
</comment>
<name>A0ACB6S0L1_9PLEO</name>
<organism evidence="1 2">
    <name type="scientific">Macroventuria anomochaeta</name>
    <dbReference type="NCBI Taxonomy" id="301207"/>
    <lineage>
        <taxon>Eukaryota</taxon>
        <taxon>Fungi</taxon>
        <taxon>Dikarya</taxon>
        <taxon>Ascomycota</taxon>
        <taxon>Pezizomycotina</taxon>
        <taxon>Dothideomycetes</taxon>
        <taxon>Pleosporomycetidae</taxon>
        <taxon>Pleosporales</taxon>
        <taxon>Pleosporineae</taxon>
        <taxon>Didymellaceae</taxon>
        <taxon>Macroventuria</taxon>
    </lineage>
</organism>
<sequence length="451" mass="48167">MADAIPAKLKSLQLAPFAKRAAQLERFKPIVTYWLRFHIVQKIIGAGLHSADAECTAYTTDLMEKLEQTKADMPGEDALLDDVAAGAYCEQFALQTFAKGEKDMTENKVTATTADTLMAASTFLDMLNIWKTDDPEVASKTKYAKYHALRIIKAIKAGEDPNASNPVQEQEQQPPSPPLLDPTDPEVQRINRSTPQPPASNPYQPYVDSAPNTDAQPSPSFSAPKVSPPPNLPTAPTGYTSNAHDDVSPISQPATSRQGSVVSVGGGYFPRTDAPPTFTSDNTAPSLPTAPSTEDNPLTSSLGGPGGPTDAAPQTSGAPDPSTLYQNPASPPPIAQPPQPSPLNPYASPPQQPQQHYPAPSPQPLQQPYHMPQTTLPSQQHSSAPRQNPYAQPAPPPPPPASSSQGPFRDDEESIRQAQKHAKWAISALNFDDSATAVKELRIALQALGAH</sequence>
<protein>
    <submittedName>
        <fullName evidence="1">DUF605-domain-containing protein</fullName>
    </submittedName>
</protein>
<gene>
    <name evidence="1" type="ORF">BU25DRAFT_340829</name>
</gene>
<dbReference type="EMBL" id="MU006715">
    <property type="protein sequence ID" value="KAF2627780.1"/>
    <property type="molecule type" value="Genomic_DNA"/>
</dbReference>
<evidence type="ECO:0000313" key="1">
    <source>
        <dbReference type="EMBL" id="KAF2627780.1"/>
    </source>
</evidence>
<accession>A0ACB6S0L1</accession>
<evidence type="ECO:0000313" key="2">
    <source>
        <dbReference type="Proteomes" id="UP000799754"/>
    </source>
</evidence>
<dbReference type="Proteomes" id="UP000799754">
    <property type="component" value="Unassembled WGS sequence"/>
</dbReference>
<proteinExistence type="predicted"/>